<keyword evidence="7" id="KW-1185">Reference proteome</keyword>
<sequence length="312" mass="33014">MPWCLLLMGLLLLLPAASGAQSAPAVRPRVEVTGSAVRVSDLFAGPLPAALKRHGDTTVFNAPMPGKERFVPGAFLARKLSLLAGAKALEITAPNRVCLVRKGQRLSDKRLLPFLEAMARTTWKGSVAVSELRVTGRRTLPLGSLALTPDTKRARVRKNRIELPVAVSVNGTSMGRLTLSGEAHIMKNVVVASVSIPKGETLSADQITLASRPVSPSGTDILTDPALAVGREATRPIASGTELTSRLVKAPPLVKRGDGVRIRYTQGGLLITATGIARETGGLGDFIKVKNSRSGKGITCRVIGQCRVEPFL</sequence>
<evidence type="ECO:0000256" key="3">
    <source>
        <dbReference type="ARBA" id="ARBA00022764"/>
    </source>
</evidence>
<accession>A0A1G5J2W0</accession>
<dbReference type="CDD" id="cd11614">
    <property type="entry name" value="SAF_CpaB_FlgA_like"/>
    <property type="match status" value="1"/>
</dbReference>
<name>A0A1G5J2W0_9BACT</name>
<keyword evidence="2 4" id="KW-0732">Signal</keyword>
<keyword evidence="6" id="KW-0969">Cilium</keyword>
<feature type="signal peptide" evidence="4">
    <location>
        <begin position="1"/>
        <end position="22"/>
    </location>
</feature>
<evidence type="ECO:0000256" key="4">
    <source>
        <dbReference type="SAM" id="SignalP"/>
    </source>
</evidence>
<dbReference type="NCBIfam" id="TIGR03170">
    <property type="entry name" value="flgA_cterm"/>
    <property type="match status" value="1"/>
</dbReference>
<evidence type="ECO:0000313" key="6">
    <source>
        <dbReference type="EMBL" id="SCY82675.1"/>
    </source>
</evidence>
<dbReference type="GO" id="GO:0044780">
    <property type="term" value="P:bacterial-type flagellum assembly"/>
    <property type="evidence" value="ECO:0007669"/>
    <property type="project" value="InterPro"/>
</dbReference>
<dbReference type="EMBL" id="FMUX01000024">
    <property type="protein sequence ID" value="SCY82675.1"/>
    <property type="molecule type" value="Genomic_DNA"/>
</dbReference>
<keyword evidence="6" id="KW-0966">Cell projection</keyword>
<keyword evidence="6" id="KW-0282">Flagellum</keyword>
<evidence type="ECO:0000259" key="5">
    <source>
        <dbReference type="SMART" id="SM00858"/>
    </source>
</evidence>
<protein>
    <submittedName>
        <fullName evidence="6">Flagella basal body P-ring formation protein FlgA</fullName>
    </submittedName>
</protein>
<feature type="domain" description="SAF" evidence="5">
    <location>
        <begin position="187"/>
        <end position="249"/>
    </location>
</feature>
<dbReference type="SMART" id="SM00858">
    <property type="entry name" value="SAF"/>
    <property type="match status" value="1"/>
</dbReference>
<dbReference type="Gene3D" id="3.90.1210.10">
    <property type="entry name" value="Antifreeze-like/N-acetylneuraminic acid synthase C-terminal domain"/>
    <property type="match status" value="1"/>
</dbReference>
<dbReference type="InterPro" id="IPR017585">
    <property type="entry name" value="SAF_FlgA"/>
</dbReference>
<dbReference type="Pfam" id="PF13144">
    <property type="entry name" value="ChapFlgA"/>
    <property type="match status" value="1"/>
</dbReference>
<evidence type="ECO:0000256" key="2">
    <source>
        <dbReference type="ARBA" id="ARBA00022729"/>
    </source>
</evidence>
<dbReference type="AlphaFoldDB" id="A0A1G5J2W0"/>
<dbReference type="GO" id="GO:0042597">
    <property type="term" value="C:periplasmic space"/>
    <property type="evidence" value="ECO:0007669"/>
    <property type="project" value="UniProtKB-SubCell"/>
</dbReference>
<comment type="subcellular location">
    <subcellularLocation>
        <location evidence="1">Periplasm</location>
    </subcellularLocation>
</comment>
<dbReference type="InterPro" id="IPR013974">
    <property type="entry name" value="SAF"/>
</dbReference>
<keyword evidence="3" id="KW-0574">Periplasm</keyword>
<gene>
    <name evidence="6" type="ORF">SAMN05216233_12452</name>
</gene>
<feature type="chain" id="PRO_5011637284" evidence="4">
    <location>
        <begin position="23"/>
        <end position="312"/>
    </location>
</feature>
<dbReference type="Gene3D" id="2.30.30.760">
    <property type="match status" value="1"/>
</dbReference>
<dbReference type="STRING" id="419481.SAMN05216233_12452"/>
<dbReference type="Proteomes" id="UP000198870">
    <property type="component" value="Unassembled WGS sequence"/>
</dbReference>
<dbReference type="PANTHER" id="PTHR36307">
    <property type="entry name" value="FLAGELLA BASAL BODY P-RING FORMATION PROTEIN FLGA"/>
    <property type="match status" value="1"/>
</dbReference>
<evidence type="ECO:0000256" key="1">
    <source>
        <dbReference type="ARBA" id="ARBA00004418"/>
    </source>
</evidence>
<dbReference type="InterPro" id="IPR039246">
    <property type="entry name" value="Flagellar_FlgA"/>
</dbReference>
<evidence type="ECO:0000313" key="7">
    <source>
        <dbReference type="Proteomes" id="UP000198870"/>
    </source>
</evidence>
<dbReference type="PANTHER" id="PTHR36307:SF1">
    <property type="entry name" value="FLAGELLA BASAL BODY P-RING FORMATION PROTEIN FLGA"/>
    <property type="match status" value="1"/>
</dbReference>
<reference evidence="6 7" key="1">
    <citation type="submission" date="2016-10" db="EMBL/GenBank/DDBJ databases">
        <authorList>
            <person name="de Groot N.N."/>
        </authorList>
    </citation>
    <scope>NUCLEOTIDE SEQUENCE [LARGE SCALE GENOMIC DNA]</scope>
    <source>
        <strain evidence="6 7">AA1</strain>
    </source>
</reference>
<proteinExistence type="predicted"/>
<organism evidence="6 7">
    <name type="scientific">Desulfoluna spongiiphila</name>
    <dbReference type="NCBI Taxonomy" id="419481"/>
    <lineage>
        <taxon>Bacteria</taxon>
        <taxon>Pseudomonadati</taxon>
        <taxon>Thermodesulfobacteriota</taxon>
        <taxon>Desulfobacteria</taxon>
        <taxon>Desulfobacterales</taxon>
        <taxon>Desulfolunaceae</taxon>
        <taxon>Desulfoluna</taxon>
    </lineage>
</organism>